<comment type="caution">
    <text evidence="4">The sequence shown here is derived from an EMBL/GenBank/DDBJ whole genome shotgun (WGS) entry which is preliminary data.</text>
</comment>
<feature type="domain" description="PpiC" evidence="3">
    <location>
        <begin position="278"/>
        <end position="379"/>
    </location>
</feature>
<feature type="domain" description="PpiC" evidence="3">
    <location>
        <begin position="175"/>
        <end position="275"/>
    </location>
</feature>
<dbReference type="Proteomes" id="UP000178606">
    <property type="component" value="Unassembled WGS sequence"/>
</dbReference>
<evidence type="ECO:0000313" key="4">
    <source>
        <dbReference type="EMBL" id="OGG57201.1"/>
    </source>
</evidence>
<dbReference type="InterPro" id="IPR046357">
    <property type="entry name" value="PPIase_dom_sf"/>
</dbReference>
<dbReference type="Gene3D" id="3.10.50.40">
    <property type="match status" value="2"/>
</dbReference>
<dbReference type="Pfam" id="PF00639">
    <property type="entry name" value="Rotamase"/>
    <property type="match status" value="1"/>
</dbReference>
<dbReference type="EMBL" id="MFKF01000010">
    <property type="protein sequence ID" value="OGG57201.1"/>
    <property type="molecule type" value="Genomic_DNA"/>
</dbReference>
<protein>
    <recommendedName>
        <fullName evidence="3">PpiC domain-containing protein</fullName>
    </recommendedName>
</protein>
<name>A0A1F6D765_HANXR</name>
<keyword evidence="2" id="KW-0732">Signal</keyword>
<dbReference type="SUPFAM" id="SSF109998">
    <property type="entry name" value="Triger factor/SurA peptide-binding domain-like"/>
    <property type="match status" value="1"/>
</dbReference>
<evidence type="ECO:0000256" key="2">
    <source>
        <dbReference type="SAM" id="SignalP"/>
    </source>
</evidence>
<evidence type="ECO:0000256" key="1">
    <source>
        <dbReference type="PROSITE-ProRule" id="PRU00278"/>
    </source>
</evidence>
<proteinExistence type="predicted"/>
<dbReference type="InterPro" id="IPR050245">
    <property type="entry name" value="PrsA_foldase"/>
</dbReference>
<dbReference type="InterPro" id="IPR027304">
    <property type="entry name" value="Trigger_fact/SurA_dom_sf"/>
</dbReference>
<accession>A0A1F6D765</accession>
<gene>
    <name evidence="4" type="ORF">A3F84_17285</name>
</gene>
<dbReference type="AlphaFoldDB" id="A0A1F6D765"/>
<dbReference type="GO" id="GO:0003755">
    <property type="term" value="F:peptidyl-prolyl cis-trans isomerase activity"/>
    <property type="evidence" value="ECO:0007669"/>
    <property type="project" value="UniProtKB-KW"/>
</dbReference>
<feature type="signal peptide" evidence="2">
    <location>
        <begin position="1"/>
        <end position="21"/>
    </location>
</feature>
<keyword evidence="1" id="KW-0697">Rotamase</keyword>
<dbReference type="PROSITE" id="PS50198">
    <property type="entry name" value="PPIC_PPIASE_2"/>
    <property type="match status" value="2"/>
</dbReference>
<evidence type="ECO:0000259" key="3">
    <source>
        <dbReference type="PROSITE" id="PS50198"/>
    </source>
</evidence>
<reference evidence="4 5" key="1">
    <citation type="journal article" date="2016" name="Nat. Commun.">
        <title>Thousands of microbial genomes shed light on interconnected biogeochemical processes in an aquifer system.</title>
        <authorList>
            <person name="Anantharaman K."/>
            <person name="Brown C.T."/>
            <person name="Hug L.A."/>
            <person name="Sharon I."/>
            <person name="Castelle C.J."/>
            <person name="Probst A.J."/>
            <person name="Thomas B.C."/>
            <person name="Singh A."/>
            <person name="Wilkins M.J."/>
            <person name="Karaoz U."/>
            <person name="Brodie E.L."/>
            <person name="Williams K.H."/>
            <person name="Hubbard S.S."/>
            <person name="Banfield J.F."/>
        </authorList>
    </citation>
    <scope>NUCLEOTIDE SEQUENCE [LARGE SCALE GENOMIC DNA]</scope>
    <source>
        <strain evidence="5">RIFCSPLOWO2_12_FULL_64_10</strain>
    </source>
</reference>
<dbReference type="Pfam" id="PF13624">
    <property type="entry name" value="SurA_N_3"/>
    <property type="match status" value="1"/>
</dbReference>
<dbReference type="Pfam" id="PF13616">
    <property type="entry name" value="Rotamase_3"/>
    <property type="match status" value="1"/>
</dbReference>
<evidence type="ECO:0000313" key="5">
    <source>
        <dbReference type="Proteomes" id="UP000178606"/>
    </source>
</evidence>
<dbReference type="InterPro" id="IPR000297">
    <property type="entry name" value="PPIase_PpiC"/>
</dbReference>
<keyword evidence="1" id="KW-0413">Isomerase</keyword>
<dbReference type="PANTHER" id="PTHR47245:SF2">
    <property type="entry name" value="PEPTIDYL-PROLYL CIS-TRANS ISOMERASE HP_0175-RELATED"/>
    <property type="match status" value="1"/>
</dbReference>
<dbReference type="InterPro" id="IPR023058">
    <property type="entry name" value="PPIase_PpiC_CS"/>
</dbReference>
<dbReference type="PROSITE" id="PS01096">
    <property type="entry name" value="PPIC_PPIASE_1"/>
    <property type="match status" value="1"/>
</dbReference>
<dbReference type="Gene3D" id="1.10.4030.10">
    <property type="entry name" value="Porin chaperone SurA, peptide-binding domain"/>
    <property type="match status" value="1"/>
</dbReference>
<organism evidence="4 5">
    <name type="scientific">Handelsmanbacteria sp. (strain RIFCSPLOWO2_12_FULL_64_10)</name>
    <dbReference type="NCBI Taxonomy" id="1817868"/>
    <lineage>
        <taxon>Bacteria</taxon>
        <taxon>Candidatus Handelsmaniibacteriota</taxon>
    </lineage>
</organism>
<sequence>MIRQIFILVSCLLTFVCAARAEYQTMDRIVAVVDDQIILASDVEQELALQVLQRGGDPAKLTQSQREEYARQTLELLIRSKILYYKAKRDTIKVDEEQVEEAVRQQMQQVKEENPNFQDLLKSQNLTERELRDRYRKNIREQFLTQQVQQKLISRVEVSYRDVQAFQKTYRDSLPPQVGLSHIVIKPKAGDAQRAEARKKIDGLLARVKAGEDFAALAGQYSDDTGSAKEGGDLGFFGKGNMVPEFEKVAFALKPGEVSDVVESPYGFHIIKCEAVLEDSVRARHILAMFPRPSEEDEKRAYNLANELKERALKGESFADLARQYSEHQETAERGGFLNFYRREAIPPDFADAVSKMRLGDVAGPVKTEFGWHVIRLNGDRETIETLLRQIKLTELFEKTIEETRRKMYVDVRVDKQ</sequence>
<dbReference type="PANTHER" id="PTHR47245">
    <property type="entry name" value="PEPTIDYLPROLYL ISOMERASE"/>
    <property type="match status" value="1"/>
</dbReference>
<dbReference type="SUPFAM" id="SSF54534">
    <property type="entry name" value="FKBP-like"/>
    <property type="match status" value="2"/>
</dbReference>
<feature type="chain" id="PRO_5009523709" description="PpiC domain-containing protein" evidence="2">
    <location>
        <begin position="22"/>
        <end position="417"/>
    </location>
</feature>